<proteinExistence type="predicted"/>
<accession>A0A0R3UHD0</accession>
<organism evidence="3">
    <name type="scientific">Mesocestoides corti</name>
    <name type="common">Flatworm</name>
    <dbReference type="NCBI Taxonomy" id="53468"/>
    <lineage>
        <taxon>Eukaryota</taxon>
        <taxon>Metazoa</taxon>
        <taxon>Spiralia</taxon>
        <taxon>Lophotrochozoa</taxon>
        <taxon>Platyhelminthes</taxon>
        <taxon>Cestoda</taxon>
        <taxon>Eucestoda</taxon>
        <taxon>Cyclophyllidea</taxon>
        <taxon>Mesocestoididae</taxon>
        <taxon>Mesocestoides</taxon>
    </lineage>
</organism>
<reference evidence="1 2" key="2">
    <citation type="submission" date="2018-10" db="EMBL/GenBank/DDBJ databases">
        <authorList>
            <consortium name="Pathogen Informatics"/>
        </authorList>
    </citation>
    <scope>NUCLEOTIDE SEQUENCE [LARGE SCALE GENOMIC DNA]</scope>
</reference>
<evidence type="ECO:0000313" key="3">
    <source>
        <dbReference type="WBParaSite" id="MCOS_0000672801-mRNA-1"/>
    </source>
</evidence>
<gene>
    <name evidence="1" type="ORF">MCOS_LOCUS6729</name>
</gene>
<dbReference type="AlphaFoldDB" id="A0A0R3UHD0"/>
<sequence>MTGLVKPKPPIAILHYPVLAFRQWRHSEGWTASLSFVRCRRIKHLMAPSPTQSLLVSHFFHLVVFEHASKRVMRASLPAVR</sequence>
<evidence type="ECO:0000313" key="2">
    <source>
        <dbReference type="Proteomes" id="UP000267029"/>
    </source>
</evidence>
<evidence type="ECO:0000313" key="1">
    <source>
        <dbReference type="EMBL" id="VDD80726.1"/>
    </source>
</evidence>
<keyword evidence="2" id="KW-1185">Reference proteome</keyword>
<dbReference type="EMBL" id="UXSR01005287">
    <property type="protein sequence ID" value="VDD80726.1"/>
    <property type="molecule type" value="Genomic_DNA"/>
</dbReference>
<dbReference type="Proteomes" id="UP000267029">
    <property type="component" value="Unassembled WGS sequence"/>
</dbReference>
<dbReference type="WBParaSite" id="MCOS_0000672801-mRNA-1">
    <property type="protein sequence ID" value="MCOS_0000672801-mRNA-1"/>
    <property type="gene ID" value="MCOS_0000672801"/>
</dbReference>
<reference evidence="3" key="1">
    <citation type="submission" date="2017-02" db="UniProtKB">
        <authorList>
            <consortium name="WormBaseParasite"/>
        </authorList>
    </citation>
    <scope>IDENTIFICATION</scope>
</reference>
<protein>
    <submittedName>
        <fullName evidence="1 3">Uncharacterized protein</fullName>
    </submittedName>
</protein>
<name>A0A0R3UHD0_MESCO</name>